<dbReference type="Proteomes" id="UP000270261">
    <property type="component" value="Unassembled WGS sequence"/>
</dbReference>
<feature type="domain" description="PepSY" evidence="2">
    <location>
        <begin position="113"/>
        <end position="171"/>
    </location>
</feature>
<proteinExistence type="predicted"/>
<feature type="signal peptide" evidence="1">
    <location>
        <begin position="1"/>
        <end position="25"/>
    </location>
</feature>
<dbReference type="Pfam" id="PF03413">
    <property type="entry name" value="PepSY"/>
    <property type="match status" value="2"/>
</dbReference>
<keyword evidence="1" id="KW-0732">Signal</keyword>
<feature type="domain" description="PepSY" evidence="2">
    <location>
        <begin position="39"/>
        <end position="98"/>
    </location>
</feature>
<reference evidence="3 4" key="1">
    <citation type="submission" date="2018-11" db="EMBL/GenBank/DDBJ databases">
        <title>Genome sequencing of Lautropia sp. KCOM 2505 (= ChDC F240).</title>
        <authorList>
            <person name="Kook J.-K."/>
            <person name="Park S.-N."/>
            <person name="Lim Y.K."/>
        </authorList>
    </citation>
    <scope>NUCLEOTIDE SEQUENCE [LARGE SCALE GENOMIC DNA]</scope>
    <source>
        <strain evidence="3 4">KCOM 2505</strain>
    </source>
</reference>
<evidence type="ECO:0000313" key="4">
    <source>
        <dbReference type="Proteomes" id="UP000270261"/>
    </source>
</evidence>
<dbReference type="Gene3D" id="3.10.450.40">
    <property type="match status" value="2"/>
</dbReference>
<evidence type="ECO:0000259" key="2">
    <source>
        <dbReference type="Pfam" id="PF03413"/>
    </source>
</evidence>
<dbReference type="EMBL" id="RRUE01000002">
    <property type="protein sequence ID" value="RRN43639.1"/>
    <property type="molecule type" value="Genomic_DNA"/>
</dbReference>
<protein>
    <recommendedName>
        <fullName evidence="2">PepSY domain-containing protein</fullName>
    </recommendedName>
</protein>
<evidence type="ECO:0000256" key="1">
    <source>
        <dbReference type="SAM" id="SignalP"/>
    </source>
</evidence>
<dbReference type="AlphaFoldDB" id="A0A426FLP7"/>
<evidence type="ECO:0000313" key="3">
    <source>
        <dbReference type="EMBL" id="RRN43639.1"/>
    </source>
</evidence>
<organism evidence="3 4">
    <name type="scientific">Lautropia dentalis</name>
    <dbReference type="NCBI Taxonomy" id="2490857"/>
    <lineage>
        <taxon>Bacteria</taxon>
        <taxon>Pseudomonadati</taxon>
        <taxon>Pseudomonadota</taxon>
        <taxon>Betaproteobacteria</taxon>
        <taxon>Burkholderiales</taxon>
        <taxon>Burkholderiaceae</taxon>
        <taxon>Lautropia</taxon>
    </lineage>
</organism>
<comment type="caution">
    <text evidence="3">The sequence shown here is derived from an EMBL/GenBank/DDBJ whole genome shotgun (WGS) entry which is preliminary data.</text>
</comment>
<keyword evidence="4" id="KW-1185">Reference proteome</keyword>
<dbReference type="OrthoDB" id="7991900at2"/>
<accession>A0A426FLP7</accession>
<feature type="chain" id="PRO_5019106871" description="PepSY domain-containing protein" evidence="1">
    <location>
        <begin position="26"/>
        <end position="176"/>
    </location>
</feature>
<dbReference type="RefSeq" id="WP_125095844.1">
    <property type="nucleotide sequence ID" value="NZ_RRUE01000002.1"/>
</dbReference>
<name>A0A426FLP7_9BURK</name>
<gene>
    <name evidence="3" type="ORF">EHV23_09405</name>
</gene>
<sequence>MNKRTLISLLAASAIAAGAAAPVFASDAQDIAALGQARVTLQQAITAAQQKHAGARVIDADFDAHKNGTAEYKIKLVTADNQVFKVIVDPQSGNVTADRAHGQRNKPVPNPTISLEQALETALQQHQGGKVLQAELEGRKDGTADYEFDIATGNNQIHKVRIDGQSGKVVANYLDD</sequence>
<dbReference type="InterPro" id="IPR025711">
    <property type="entry name" value="PepSY"/>
</dbReference>